<dbReference type="OrthoDB" id="9815923at2"/>
<proteinExistence type="predicted"/>
<gene>
    <name evidence="1" type="ORF">CLV32_2532</name>
</gene>
<organism evidence="1 2">
    <name type="scientific">Pedobacter duraquae</name>
    <dbReference type="NCBI Taxonomy" id="425511"/>
    <lineage>
        <taxon>Bacteria</taxon>
        <taxon>Pseudomonadati</taxon>
        <taxon>Bacteroidota</taxon>
        <taxon>Sphingobacteriia</taxon>
        <taxon>Sphingobacteriales</taxon>
        <taxon>Sphingobacteriaceae</taxon>
        <taxon>Pedobacter</taxon>
    </lineage>
</organism>
<evidence type="ECO:0000313" key="2">
    <source>
        <dbReference type="Proteomes" id="UP000295499"/>
    </source>
</evidence>
<keyword evidence="2" id="KW-1185">Reference proteome</keyword>
<dbReference type="SUPFAM" id="SSF53448">
    <property type="entry name" value="Nucleotide-diphospho-sugar transferases"/>
    <property type="match status" value="1"/>
</dbReference>
<dbReference type="RefSeq" id="WP_133555925.1">
    <property type="nucleotide sequence ID" value="NZ_SNWM01000003.1"/>
</dbReference>
<accession>A0A4R6IHL5</accession>
<dbReference type="EMBL" id="SNWM01000003">
    <property type="protein sequence ID" value="TDO21427.1"/>
    <property type="molecule type" value="Genomic_DNA"/>
</dbReference>
<dbReference type="Proteomes" id="UP000295499">
    <property type="component" value="Unassembled WGS sequence"/>
</dbReference>
<protein>
    <recommendedName>
        <fullName evidence="3">Glycosyl transferase family 2</fullName>
    </recommendedName>
</protein>
<name>A0A4R6IHL5_9SPHI</name>
<dbReference type="InterPro" id="IPR029044">
    <property type="entry name" value="Nucleotide-diphossugar_trans"/>
</dbReference>
<evidence type="ECO:0008006" key="3">
    <source>
        <dbReference type="Google" id="ProtNLM"/>
    </source>
</evidence>
<comment type="caution">
    <text evidence="1">The sequence shown here is derived from an EMBL/GenBank/DDBJ whole genome shotgun (WGS) entry which is preliminary data.</text>
</comment>
<evidence type="ECO:0000313" key="1">
    <source>
        <dbReference type="EMBL" id="TDO21427.1"/>
    </source>
</evidence>
<sequence>MKIAGFSFIRNAITNDYPIVEAINSILPICDEFVIAVGKSDDDTLALIRNIGSSKIKIIETVWEDQLREGGTVFAKETDKAFQAISADTDWAFYIQGDECIHENDLPLIKQEMSTTLHNAAIEGLLLKYNHFYGSYDYLAESRKWYRREIRIVKRKLNISSYKDAQGFRIDGRKIHVKLINAYVNHYGWVKPPKGLVEKGQNFTTFYNKDFVKTEVPADVTFDYGNADQLKHFKGTHPQVMQKRIAKLNWTFDKDLTKAKSTHTFRQQLLQKIFEYTGIRIGEHKNYILKATYK</sequence>
<dbReference type="AlphaFoldDB" id="A0A4R6IHL5"/>
<reference evidence="1 2" key="1">
    <citation type="submission" date="2019-03" db="EMBL/GenBank/DDBJ databases">
        <title>Genomic Encyclopedia of Archaeal and Bacterial Type Strains, Phase II (KMG-II): from individual species to whole genera.</title>
        <authorList>
            <person name="Goeker M."/>
        </authorList>
    </citation>
    <scope>NUCLEOTIDE SEQUENCE [LARGE SCALE GENOMIC DNA]</scope>
    <source>
        <strain evidence="1 2">DSM 19034</strain>
    </source>
</reference>